<accession>A0A8J3MDX2</accession>
<dbReference type="InterPro" id="IPR036641">
    <property type="entry name" value="HPT_dom_sf"/>
</dbReference>
<dbReference type="GO" id="GO:0000160">
    <property type="term" value="P:phosphorelay signal transduction system"/>
    <property type="evidence" value="ECO:0007669"/>
    <property type="project" value="UniProtKB-KW"/>
</dbReference>
<dbReference type="Gene3D" id="1.20.120.160">
    <property type="entry name" value="HPT domain"/>
    <property type="match status" value="1"/>
</dbReference>
<keyword evidence="5" id="KW-1185">Reference proteome</keyword>
<dbReference type="RefSeq" id="WP_154664341.1">
    <property type="nucleotide sequence ID" value="NZ_BNAP01000003.1"/>
</dbReference>
<dbReference type="Pfam" id="PF01627">
    <property type="entry name" value="Hpt"/>
    <property type="match status" value="1"/>
</dbReference>
<feature type="domain" description="HPt" evidence="3">
    <location>
        <begin position="26"/>
        <end position="131"/>
    </location>
</feature>
<dbReference type="GO" id="GO:0004672">
    <property type="term" value="F:protein kinase activity"/>
    <property type="evidence" value="ECO:0007669"/>
    <property type="project" value="UniProtKB-ARBA"/>
</dbReference>
<gene>
    <name evidence="4" type="ORF">GCM10010961_12760</name>
</gene>
<feature type="modified residue" description="Phosphohistidine" evidence="2">
    <location>
        <position position="73"/>
    </location>
</feature>
<protein>
    <recommendedName>
        <fullName evidence="3">HPt domain-containing protein</fullName>
    </recommendedName>
</protein>
<dbReference type="PROSITE" id="PS50894">
    <property type="entry name" value="HPT"/>
    <property type="match status" value="1"/>
</dbReference>
<proteinExistence type="predicted"/>
<name>A0A8J3MDX2_9RHOB</name>
<sequence>MRQALGRTGWYGQMVQGLDADRAAQLDAGLARVRARFIASLSDRIDGFYELLGGLQDGGDWQDVTADLRANAHKLHGISGSVGFADIGKKAARLEARIDSLTGTPASADLVEIRGLLNQLLDTMEQSLDAA</sequence>
<reference evidence="4" key="2">
    <citation type="submission" date="2020-09" db="EMBL/GenBank/DDBJ databases">
        <authorList>
            <person name="Sun Q."/>
            <person name="Zhou Y."/>
        </authorList>
    </citation>
    <scope>NUCLEOTIDE SEQUENCE</scope>
    <source>
        <strain evidence="4">CGMCC 1.7081</strain>
    </source>
</reference>
<evidence type="ECO:0000256" key="2">
    <source>
        <dbReference type="PROSITE-ProRule" id="PRU00110"/>
    </source>
</evidence>
<dbReference type="Proteomes" id="UP000611500">
    <property type="component" value="Unassembled WGS sequence"/>
</dbReference>
<evidence type="ECO:0000259" key="3">
    <source>
        <dbReference type="PROSITE" id="PS50894"/>
    </source>
</evidence>
<keyword evidence="2" id="KW-0597">Phosphoprotein</keyword>
<dbReference type="SUPFAM" id="SSF47226">
    <property type="entry name" value="Histidine-containing phosphotransfer domain, HPT domain"/>
    <property type="match status" value="1"/>
</dbReference>
<dbReference type="AlphaFoldDB" id="A0A8J3MDX2"/>
<evidence type="ECO:0000313" key="5">
    <source>
        <dbReference type="Proteomes" id="UP000611500"/>
    </source>
</evidence>
<comment type="caution">
    <text evidence="4">The sequence shown here is derived from an EMBL/GenBank/DDBJ whole genome shotgun (WGS) entry which is preliminary data.</text>
</comment>
<organism evidence="4 5">
    <name type="scientific">Pseudodonghicola xiamenensis</name>
    <dbReference type="NCBI Taxonomy" id="337702"/>
    <lineage>
        <taxon>Bacteria</taxon>
        <taxon>Pseudomonadati</taxon>
        <taxon>Pseudomonadota</taxon>
        <taxon>Alphaproteobacteria</taxon>
        <taxon>Rhodobacterales</taxon>
        <taxon>Paracoccaceae</taxon>
        <taxon>Pseudodonghicola</taxon>
    </lineage>
</organism>
<dbReference type="InterPro" id="IPR008207">
    <property type="entry name" value="Sig_transdc_His_kin_Hpt_dom"/>
</dbReference>
<evidence type="ECO:0000256" key="1">
    <source>
        <dbReference type="ARBA" id="ARBA00023012"/>
    </source>
</evidence>
<dbReference type="EMBL" id="BNAP01000003">
    <property type="protein sequence ID" value="GHG85579.1"/>
    <property type="molecule type" value="Genomic_DNA"/>
</dbReference>
<evidence type="ECO:0000313" key="4">
    <source>
        <dbReference type="EMBL" id="GHG85579.1"/>
    </source>
</evidence>
<reference evidence="4" key="1">
    <citation type="journal article" date="2014" name="Int. J. Syst. Evol. Microbiol.">
        <title>Complete genome sequence of Corynebacterium casei LMG S-19264T (=DSM 44701T), isolated from a smear-ripened cheese.</title>
        <authorList>
            <consortium name="US DOE Joint Genome Institute (JGI-PGF)"/>
            <person name="Walter F."/>
            <person name="Albersmeier A."/>
            <person name="Kalinowski J."/>
            <person name="Ruckert C."/>
        </authorList>
    </citation>
    <scope>NUCLEOTIDE SEQUENCE</scope>
    <source>
        <strain evidence="4">CGMCC 1.7081</strain>
    </source>
</reference>
<keyword evidence="1" id="KW-0902">Two-component regulatory system</keyword>